<comment type="caution">
    <text evidence="2">The sequence shown here is derived from an EMBL/GenBank/DDBJ whole genome shotgun (WGS) entry which is preliminary data.</text>
</comment>
<feature type="region of interest" description="Disordered" evidence="1">
    <location>
        <begin position="1"/>
        <end position="67"/>
    </location>
</feature>
<feature type="compositionally biased region" description="Low complexity" evidence="1">
    <location>
        <begin position="50"/>
        <end position="59"/>
    </location>
</feature>
<accession>A0ABP4F7Y7</accession>
<organism evidence="2 3">
    <name type="scientific">Streptomyces hebeiensis</name>
    <dbReference type="NCBI Taxonomy" id="229486"/>
    <lineage>
        <taxon>Bacteria</taxon>
        <taxon>Bacillati</taxon>
        <taxon>Actinomycetota</taxon>
        <taxon>Actinomycetes</taxon>
        <taxon>Kitasatosporales</taxon>
        <taxon>Streptomycetaceae</taxon>
        <taxon>Streptomyces</taxon>
    </lineage>
</organism>
<evidence type="ECO:0000256" key="1">
    <source>
        <dbReference type="SAM" id="MobiDB-lite"/>
    </source>
</evidence>
<feature type="compositionally biased region" description="Low complexity" evidence="1">
    <location>
        <begin position="1"/>
        <end position="14"/>
    </location>
</feature>
<sequence length="192" mass="19929">MTRAARTVGRAAAPGTPPTAAPLGVPTGAHTPVRGAATDTVPPGRGPAGGTPAAAAPTGSHSAALPHPAGGGFVGTYVHSYDPTRQPYQSHIPAMRPAQDMRSGFSETPIYDALYSEWRRSFRALPGDRSNEENLGFTAFGTGLHAAHSGYGGYGNHGDHGHTAYLGSWQRDTRQPTGRHLPALPPGPRRGI</sequence>
<gene>
    <name evidence="2" type="ORF">GCM10009654_09020</name>
</gene>
<feature type="region of interest" description="Disordered" evidence="1">
    <location>
        <begin position="172"/>
        <end position="192"/>
    </location>
</feature>
<reference evidence="3" key="1">
    <citation type="journal article" date="2019" name="Int. J. Syst. Evol. Microbiol.">
        <title>The Global Catalogue of Microorganisms (GCM) 10K type strain sequencing project: providing services to taxonomists for standard genome sequencing and annotation.</title>
        <authorList>
            <consortium name="The Broad Institute Genomics Platform"/>
            <consortium name="The Broad Institute Genome Sequencing Center for Infectious Disease"/>
            <person name="Wu L."/>
            <person name="Ma J."/>
        </authorList>
    </citation>
    <scope>NUCLEOTIDE SEQUENCE [LARGE SCALE GENOMIC DNA]</scope>
    <source>
        <strain evidence="3">JCM 12696</strain>
    </source>
</reference>
<feature type="compositionally biased region" description="Pro residues" evidence="1">
    <location>
        <begin position="183"/>
        <end position="192"/>
    </location>
</feature>
<name>A0ABP4F7Y7_9ACTN</name>
<evidence type="ECO:0000313" key="3">
    <source>
        <dbReference type="Proteomes" id="UP001501371"/>
    </source>
</evidence>
<keyword evidence="3" id="KW-1185">Reference proteome</keyword>
<protein>
    <submittedName>
        <fullName evidence="2">Uncharacterized protein</fullName>
    </submittedName>
</protein>
<proteinExistence type="predicted"/>
<evidence type="ECO:0000313" key="2">
    <source>
        <dbReference type="EMBL" id="GAA1155598.1"/>
    </source>
</evidence>
<dbReference type="EMBL" id="BAAAKV010000006">
    <property type="protein sequence ID" value="GAA1155598.1"/>
    <property type="molecule type" value="Genomic_DNA"/>
</dbReference>
<dbReference type="Proteomes" id="UP001501371">
    <property type="component" value="Unassembled WGS sequence"/>
</dbReference>